<dbReference type="AlphaFoldDB" id="A0A835N449"/>
<dbReference type="PANTHER" id="PTHR48050">
    <property type="entry name" value="STEROL 3-BETA-GLUCOSYLTRANSFERASE"/>
    <property type="match status" value="1"/>
</dbReference>
<dbReference type="SUPFAM" id="SSF53756">
    <property type="entry name" value="UDP-Glycosyltransferase/glycogen phosphorylase"/>
    <property type="match status" value="2"/>
</dbReference>
<comment type="caution">
    <text evidence="2">The sequence shown here is derived from an EMBL/GenBank/DDBJ whole genome shotgun (WGS) entry which is preliminary data.</text>
</comment>
<evidence type="ECO:0000259" key="1">
    <source>
        <dbReference type="Pfam" id="PF06722"/>
    </source>
</evidence>
<name>A0A835N449_9ROSI</name>
<dbReference type="InterPro" id="IPR010610">
    <property type="entry name" value="EryCIII-like_C"/>
</dbReference>
<protein>
    <recommendedName>
        <fullName evidence="1">Erythromycin biosynthesis protein CIII-like C-terminal domain-containing protein</fullName>
    </recommendedName>
</protein>
<accession>A0A835N449</accession>
<reference evidence="2 3" key="1">
    <citation type="submission" date="2020-10" db="EMBL/GenBank/DDBJ databases">
        <title>Plant Genome Project.</title>
        <authorList>
            <person name="Zhang R.-G."/>
        </authorList>
    </citation>
    <scope>NUCLEOTIDE SEQUENCE [LARGE SCALE GENOMIC DNA]</scope>
    <source>
        <strain evidence="2">FAFU-HL-1</strain>
        <tissue evidence="2">Leaf</tissue>
    </source>
</reference>
<dbReference type="Proteomes" id="UP000657918">
    <property type="component" value="Unassembled WGS sequence"/>
</dbReference>
<sequence length="587" mass="66249">MGPETENRKPLALFMAFGTKGDVYPISAIAAAFASEQKQYRVVLVSHSAHQNLSSHLEERHVLFLGISSPPVLSVCDNYGCSGSQELAFSQQKMIATRDHRQECYSAVEGIFGHGPTMEGDFILINFFALEGWSLAELFHVRCVVAAPYVVPYSAPSSFESQFRREHPHLYKYLQEADSSQVSWKDVAHWMWPLYTENWGLWRSDDLYLSPFPFTVGDFGYKISIFSWNEIYDCHLLHDPVTGLPTWHDRPPSPLLLYGFSKDIVECPDYWPSNVHVCGFWFLPTEWQFSCKKCQEISELSYPGDLRTKDEVCSAHVKLQCFLINPASTPPIFIGLSSIGSMGFLRNPQAFLQVIQTVLEITNFRFILFTAGYEPLDEAVQVIASESSHLDKRQYLEEGICLFDSRLFCFPNMIPYKWLFPRCAAAIHHGGSGSTAAALHAGIPQSSLLVCSLFTLTLPNREKKHDKAGQIFFCASAMIIFTDLSPFVSLDQLIRVLCPFILDQFYWAEKMYWIGVAPEPLNRSHLIPDKLDDVSIGMAAKVLSRAINDALSPNIKARALEIAERISLEDGVMEAVKILKQEMNCSC</sequence>
<organism evidence="2 3">
    <name type="scientific">Salix dunnii</name>
    <dbReference type="NCBI Taxonomy" id="1413687"/>
    <lineage>
        <taxon>Eukaryota</taxon>
        <taxon>Viridiplantae</taxon>
        <taxon>Streptophyta</taxon>
        <taxon>Embryophyta</taxon>
        <taxon>Tracheophyta</taxon>
        <taxon>Spermatophyta</taxon>
        <taxon>Magnoliopsida</taxon>
        <taxon>eudicotyledons</taxon>
        <taxon>Gunneridae</taxon>
        <taxon>Pentapetalae</taxon>
        <taxon>rosids</taxon>
        <taxon>fabids</taxon>
        <taxon>Malpighiales</taxon>
        <taxon>Salicaceae</taxon>
        <taxon>Saliceae</taxon>
        <taxon>Salix</taxon>
    </lineage>
</organism>
<dbReference type="Gene3D" id="3.40.50.2000">
    <property type="entry name" value="Glycogen Phosphorylase B"/>
    <property type="match status" value="4"/>
</dbReference>
<dbReference type="Pfam" id="PF06722">
    <property type="entry name" value="EryCIII-like_C"/>
    <property type="match status" value="1"/>
</dbReference>
<proteinExistence type="predicted"/>
<keyword evidence="3" id="KW-1185">Reference proteome</keyword>
<dbReference type="OrthoDB" id="5835829at2759"/>
<evidence type="ECO:0000313" key="2">
    <source>
        <dbReference type="EMBL" id="KAF9685043.1"/>
    </source>
</evidence>
<feature type="domain" description="Erythromycin biosynthesis protein CIII-like C-terminal" evidence="1">
    <location>
        <begin position="412"/>
        <end position="447"/>
    </location>
</feature>
<gene>
    <name evidence="2" type="ORF">SADUNF_Sadunf03G0013300</name>
</gene>
<dbReference type="EMBL" id="JADGMS010000003">
    <property type="protein sequence ID" value="KAF9685043.1"/>
    <property type="molecule type" value="Genomic_DNA"/>
</dbReference>
<dbReference type="GO" id="GO:0016757">
    <property type="term" value="F:glycosyltransferase activity"/>
    <property type="evidence" value="ECO:0007669"/>
    <property type="project" value="UniProtKB-ARBA"/>
</dbReference>
<evidence type="ECO:0000313" key="3">
    <source>
        <dbReference type="Proteomes" id="UP000657918"/>
    </source>
</evidence>
<dbReference type="PANTHER" id="PTHR48050:SF11">
    <property type="entry name" value="GLYCOSYLTRANSFERASE"/>
    <property type="match status" value="1"/>
</dbReference>
<dbReference type="InterPro" id="IPR050426">
    <property type="entry name" value="Glycosyltransferase_28"/>
</dbReference>